<accession>A0ABZ2UZY8</accession>
<dbReference type="InterPro" id="IPR036844">
    <property type="entry name" value="Hint_dom_sf"/>
</dbReference>
<dbReference type="SUPFAM" id="SSF51294">
    <property type="entry name" value="Hedgehog/intein (Hint) domain"/>
    <property type="match status" value="1"/>
</dbReference>
<evidence type="ECO:0000259" key="1">
    <source>
        <dbReference type="Pfam" id="PF13403"/>
    </source>
</evidence>
<proteinExistence type="predicted"/>
<sequence>MARISEIHYSNDHASNTGVGEFFEVALSPGEDPADFVVSTYNQNGNVFVELPLTDPGITSTVNPGTGETIYVINGATYGFVLTDPNGGNSNNEAVALTDVSGTSNVVIDFYDVGGGTTAITANNGAAAGVTSTNLAGDFGFSIQFNQPNPDTPIFAETSPGIACFVAGTPITTSKGAIPIEDLSVGDLVLTMDNGFKPIRWIKSQTVSGMGRFAPYKITAGQFRACADTYLSPAHRVLLKNWRAELFFGASEVLVPVNSLANHMGITRAPRAEVIYVHMMFDQHEIVFSNGVASESFLPGDSGLDAMGAETQEEIFALFPELADDLGLYGAPARPILRGYEARILG</sequence>
<gene>
    <name evidence="2" type="ORF">AABB29_12660</name>
</gene>
<keyword evidence="3" id="KW-1185">Reference proteome</keyword>
<reference evidence="3" key="1">
    <citation type="submission" date="2024-04" db="EMBL/GenBank/DDBJ databases">
        <title>Phylogenomic analyses of a clade within the roseobacter group suggest taxonomic reassignments of species of the genera Aestuariivita, Citreicella, Loktanella, Nautella, Pelagibaca, Ruegeria, Thalassobius, Thiobacimonas and Tropicibacter, and the proposal o.</title>
        <authorList>
            <person name="Jeon C.O."/>
        </authorList>
    </citation>
    <scope>NUCLEOTIDE SEQUENCE [LARGE SCALE GENOMIC DNA]</scope>
    <source>
        <strain evidence="3">BS5-3</strain>
    </source>
</reference>
<dbReference type="Proteomes" id="UP001440612">
    <property type="component" value="Chromosome"/>
</dbReference>
<dbReference type="RefSeq" id="WP_341365875.1">
    <property type="nucleotide sequence ID" value="NZ_CP150951.2"/>
</dbReference>
<evidence type="ECO:0000313" key="3">
    <source>
        <dbReference type="Proteomes" id="UP001440612"/>
    </source>
</evidence>
<dbReference type="InterPro" id="IPR028992">
    <property type="entry name" value="Hedgehog/Intein_dom"/>
</dbReference>
<dbReference type="Gene3D" id="2.170.16.10">
    <property type="entry name" value="Hedgehog/Intein (Hint) domain"/>
    <property type="match status" value="1"/>
</dbReference>
<protein>
    <submittedName>
        <fullName evidence="2">Hint domain-containing protein</fullName>
    </submittedName>
</protein>
<feature type="domain" description="Hedgehog/Intein (Hint)" evidence="1">
    <location>
        <begin position="164"/>
        <end position="301"/>
    </location>
</feature>
<evidence type="ECO:0000313" key="2">
    <source>
        <dbReference type="EMBL" id="WZC47755.1"/>
    </source>
</evidence>
<dbReference type="EMBL" id="CP150951">
    <property type="protein sequence ID" value="WZC47755.1"/>
    <property type="molecule type" value="Genomic_DNA"/>
</dbReference>
<organism evidence="2 3">
    <name type="scientific">Yoonia phaeophyticola</name>
    <dbReference type="NCBI Taxonomy" id="3137369"/>
    <lineage>
        <taxon>Bacteria</taxon>
        <taxon>Pseudomonadati</taxon>
        <taxon>Pseudomonadota</taxon>
        <taxon>Alphaproteobacteria</taxon>
        <taxon>Rhodobacterales</taxon>
        <taxon>Paracoccaceae</taxon>
        <taxon>Yoonia</taxon>
    </lineage>
</organism>
<name>A0ABZ2UZY8_9RHOB</name>
<dbReference type="Pfam" id="PF13403">
    <property type="entry name" value="Hint_2"/>
    <property type="match status" value="1"/>
</dbReference>